<comment type="caution">
    <text evidence="3">The sequence shown here is derived from an EMBL/GenBank/DDBJ whole genome shotgun (WGS) entry which is preliminary data.</text>
</comment>
<dbReference type="Proteomes" id="UP001558481">
    <property type="component" value="Unassembled WGS sequence"/>
</dbReference>
<reference evidence="3 4" key="1">
    <citation type="journal article" date="2024" name="Fungal Genet. Biol.">
        <title>The porcine skin microbiome exhibits broad fungal antagonism.</title>
        <authorList>
            <person name="De La Cruz K.F."/>
            <person name="Townsend E.C."/>
            <person name="Alex Cheong J.Z."/>
            <person name="Salamzade R."/>
            <person name="Liu A."/>
            <person name="Sandstrom S."/>
            <person name="Davila E."/>
            <person name="Huang L."/>
            <person name="Xu K.H."/>
            <person name="Wu S.Y."/>
            <person name="Meudt J.J."/>
            <person name="Shanmuganayagam D."/>
            <person name="Gibson A.L.F."/>
            <person name="Kalan L.R."/>
        </authorList>
    </citation>
    <scope>NUCLEOTIDE SEQUENCE [LARGE SCALE GENOMIC DNA]</scope>
    <source>
        <strain evidence="3 4">LK2625</strain>
    </source>
</reference>
<evidence type="ECO:0000256" key="1">
    <source>
        <dbReference type="SAM" id="MobiDB-lite"/>
    </source>
</evidence>
<feature type="chain" id="PRO_5045807946" evidence="2">
    <location>
        <begin position="29"/>
        <end position="219"/>
    </location>
</feature>
<evidence type="ECO:0000313" key="3">
    <source>
        <dbReference type="EMBL" id="MEX3596123.1"/>
    </source>
</evidence>
<proteinExistence type="predicted"/>
<evidence type="ECO:0000313" key="4">
    <source>
        <dbReference type="Proteomes" id="UP001558481"/>
    </source>
</evidence>
<protein>
    <submittedName>
        <fullName evidence="3">Uncharacterized protein</fullName>
    </submittedName>
</protein>
<feature type="compositionally biased region" description="Polar residues" evidence="1">
    <location>
        <begin position="200"/>
        <end position="219"/>
    </location>
</feature>
<name>A0ABV3V8Q0_9MICC</name>
<keyword evidence="4" id="KW-1185">Reference proteome</keyword>
<evidence type="ECO:0000256" key="2">
    <source>
        <dbReference type="SAM" id="SignalP"/>
    </source>
</evidence>
<accession>A0ABV3V8Q0</accession>
<dbReference type="EMBL" id="JAYWLU010000029">
    <property type="protein sequence ID" value="MEX3596123.1"/>
    <property type="molecule type" value="Genomic_DNA"/>
</dbReference>
<feature type="signal peptide" evidence="2">
    <location>
        <begin position="1"/>
        <end position="28"/>
    </location>
</feature>
<gene>
    <name evidence="3" type="ORF">VVR66_15535</name>
</gene>
<feature type="region of interest" description="Disordered" evidence="1">
    <location>
        <begin position="175"/>
        <end position="219"/>
    </location>
</feature>
<keyword evidence="2" id="KW-0732">Signal</keyword>
<dbReference type="RefSeq" id="WP_368630157.1">
    <property type="nucleotide sequence ID" value="NZ_JAYWLU010000029.1"/>
</dbReference>
<sequence length="219" mass="23789">MKRLAKILSVALASFLATLFIFAAPAQAAAPPPGYPTSEIMAQVKNSKYGTIPIRRGFYDSATNKGWGMDKAWHKHNLRSLKAQTVLVKSPNGTKQGNGNIDLKTYAGKYKCDKNKICKLEKQQLVHAIYAPNNADKIQGWPVGGKLGLLTAYCSNDNKALDCANWVTYSLDNPGKNNPYAAREESTPEAPATASPLEAPNNSGELYKSSYSPLPQSIK</sequence>
<organism evidence="3 4">
    <name type="scientific">Kocuria carniphila</name>
    <dbReference type="NCBI Taxonomy" id="262208"/>
    <lineage>
        <taxon>Bacteria</taxon>
        <taxon>Bacillati</taxon>
        <taxon>Actinomycetota</taxon>
        <taxon>Actinomycetes</taxon>
        <taxon>Micrococcales</taxon>
        <taxon>Micrococcaceae</taxon>
        <taxon>Kocuria</taxon>
    </lineage>
</organism>